<sequence>MSLLRAGDLPVMTGSARYEVSLLRAGECSVGNDEVPLLRAPTSTAGSEAEIPECRFRMLRVTNATVG</sequence>
<organism evidence="1 2">
    <name type="scientific">Brevibacterium ravenspurgense</name>
    <dbReference type="NCBI Taxonomy" id="479117"/>
    <lineage>
        <taxon>Bacteria</taxon>
        <taxon>Bacillati</taxon>
        <taxon>Actinomycetota</taxon>
        <taxon>Actinomycetes</taxon>
        <taxon>Micrococcales</taxon>
        <taxon>Brevibacteriaceae</taxon>
        <taxon>Brevibacterium</taxon>
    </lineage>
</organism>
<dbReference type="AlphaFoldDB" id="A0A2I1IEF2"/>
<reference evidence="1 2" key="1">
    <citation type="submission" date="2017-12" db="EMBL/GenBank/DDBJ databases">
        <title>Phylogenetic diversity of female urinary microbiome.</title>
        <authorList>
            <person name="Thomas-White K."/>
            <person name="Wolfe A.J."/>
        </authorList>
    </citation>
    <scope>NUCLEOTIDE SEQUENCE [LARGE SCALE GENOMIC DNA]</scope>
    <source>
        <strain evidence="1 2">UMB0426</strain>
    </source>
</reference>
<gene>
    <name evidence="1" type="ORF">CYJ40_10280</name>
</gene>
<dbReference type="EMBL" id="PKGO01000011">
    <property type="protein sequence ID" value="PKY69507.1"/>
    <property type="molecule type" value="Genomic_DNA"/>
</dbReference>
<comment type="caution">
    <text evidence="1">The sequence shown here is derived from an EMBL/GenBank/DDBJ whole genome shotgun (WGS) entry which is preliminary data.</text>
</comment>
<proteinExistence type="predicted"/>
<name>A0A2I1IEF2_9MICO</name>
<accession>A0A2I1IEF2</accession>
<protein>
    <submittedName>
        <fullName evidence="1">Uncharacterized protein</fullName>
    </submittedName>
</protein>
<evidence type="ECO:0000313" key="2">
    <source>
        <dbReference type="Proteomes" id="UP000242755"/>
    </source>
</evidence>
<dbReference type="Proteomes" id="UP000242755">
    <property type="component" value="Unassembled WGS sequence"/>
</dbReference>
<evidence type="ECO:0000313" key="1">
    <source>
        <dbReference type="EMBL" id="PKY69507.1"/>
    </source>
</evidence>